<evidence type="ECO:0000313" key="4">
    <source>
        <dbReference type="EMBL" id="CAG8840215.1"/>
    </source>
</evidence>
<feature type="region of interest" description="Disordered" evidence="2">
    <location>
        <begin position="20"/>
        <end position="42"/>
    </location>
</feature>
<feature type="compositionally biased region" description="Basic residues" evidence="2">
    <location>
        <begin position="28"/>
        <end position="42"/>
    </location>
</feature>
<sequence>MFTGCATVYLGCTQREDRQWQRPENQPVKRKVQGKHLKRHPHPTYRKTQFPTKAREWIRTNIKYNLRNPEIYKRLCDEGHINSQVHTKEQVYYWVSVFSKETYIMDNTNQLLSSKAYLEQQEFIKKGYKIIYYLENDFIRALGFITPMLNRIDSTFKTNQERFELFVVNANHGGYGVPLAYLYILTLDDAGEISAISEAWSWIINIQLCCWHLEHAINRRLKDKKSKSVGYTKAKAIEAHQQFEFIDPNWIPNVTTGVLCPEDSVKEFLEIIKKHLNIHSLIPVAKNTFWSSATIYHNCVEEAYKFCYNKKFDKFWGYLWANWYNKKDWKLFARSAYPSAIPLARTTMITESHWRVLKYNYKYNYNRPRIFPAWWIGFKRDWDKASITEVRLDMDEVYHVDINDWVCSCSAYLRSRYLICKHLIAKINGTYFRPIFIETTRKHDHPLIVFGKDKVTTIDPINNPWYRHEMIMINNSNNEECSSTTHSKNVSVMVEHNVIEERRENLSKYKKLMEMPLTLYEREIDNHNFVNAFNNLMKPLVKEISECQDSLQAHRQQKTWQKSGKLAFWLR</sequence>
<dbReference type="InterPro" id="IPR007527">
    <property type="entry name" value="Znf_SWIM"/>
</dbReference>
<gene>
    <name evidence="4" type="ORF">GMARGA_LOCUS34808</name>
</gene>
<evidence type="ECO:0000259" key="3">
    <source>
        <dbReference type="PROSITE" id="PS50966"/>
    </source>
</evidence>
<comment type="caution">
    <text evidence="4">The sequence shown here is derived from an EMBL/GenBank/DDBJ whole genome shotgun (WGS) entry which is preliminary data.</text>
</comment>
<dbReference type="EMBL" id="CAJVQB010062375">
    <property type="protein sequence ID" value="CAG8840215.1"/>
    <property type="molecule type" value="Genomic_DNA"/>
</dbReference>
<evidence type="ECO:0000256" key="1">
    <source>
        <dbReference type="PROSITE-ProRule" id="PRU00325"/>
    </source>
</evidence>
<evidence type="ECO:0000256" key="2">
    <source>
        <dbReference type="SAM" id="MobiDB-lite"/>
    </source>
</evidence>
<protein>
    <submittedName>
        <fullName evidence="4">1031_t:CDS:1</fullName>
    </submittedName>
</protein>
<organism evidence="4 5">
    <name type="scientific">Gigaspora margarita</name>
    <dbReference type="NCBI Taxonomy" id="4874"/>
    <lineage>
        <taxon>Eukaryota</taxon>
        <taxon>Fungi</taxon>
        <taxon>Fungi incertae sedis</taxon>
        <taxon>Mucoromycota</taxon>
        <taxon>Glomeromycotina</taxon>
        <taxon>Glomeromycetes</taxon>
        <taxon>Diversisporales</taxon>
        <taxon>Gigasporaceae</taxon>
        <taxon>Gigaspora</taxon>
    </lineage>
</organism>
<proteinExistence type="predicted"/>
<dbReference type="Proteomes" id="UP000789901">
    <property type="component" value="Unassembled WGS sequence"/>
</dbReference>
<name>A0ABN7WT43_GIGMA</name>
<dbReference type="PROSITE" id="PS50966">
    <property type="entry name" value="ZF_SWIM"/>
    <property type="match status" value="1"/>
</dbReference>
<reference evidence="4 5" key="1">
    <citation type="submission" date="2021-06" db="EMBL/GenBank/DDBJ databases">
        <authorList>
            <person name="Kallberg Y."/>
            <person name="Tangrot J."/>
            <person name="Rosling A."/>
        </authorList>
    </citation>
    <scope>NUCLEOTIDE SEQUENCE [LARGE SCALE GENOMIC DNA]</scope>
    <source>
        <strain evidence="4 5">120-4 pot B 10/14</strain>
    </source>
</reference>
<evidence type="ECO:0000313" key="5">
    <source>
        <dbReference type="Proteomes" id="UP000789901"/>
    </source>
</evidence>
<keyword evidence="1" id="KW-0863">Zinc-finger</keyword>
<feature type="non-terminal residue" evidence="4">
    <location>
        <position position="1"/>
    </location>
</feature>
<keyword evidence="1" id="KW-0479">Metal-binding</keyword>
<accession>A0ABN7WT43</accession>
<keyword evidence="5" id="KW-1185">Reference proteome</keyword>
<keyword evidence="1" id="KW-0862">Zinc</keyword>
<feature type="domain" description="SWIM-type" evidence="3">
    <location>
        <begin position="398"/>
        <end position="431"/>
    </location>
</feature>